<dbReference type="RefSeq" id="WP_378249688.1">
    <property type="nucleotide sequence ID" value="NZ_JBHSKF010000012.1"/>
</dbReference>
<evidence type="ECO:0000313" key="8">
    <source>
        <dbReference type="Proteomes" id="UP001596157"/>
    </source>
</evidence>
<dbReference type="InterPro" id="IPR013752">
    <property type="entry name" value="KPA_reductase"/>
</dbReference>
<evidence type="ECO:0000256" key="2">
    <source>
        <dbReference type="ARBA" id="ARBA00022857"/>
    </source>
</evidence>
<dbReference type="InterPro" id="IPR051402">
    <property type="entry name" value="KPR-Related"/>
</dbReference>
<dbReference type="SUPFAM" id="SSF48179">
    <property type="entry name" value="6-phosphogluconate dehydrogenase C-terminal domain-like"/>
    <property type="match status" value="1"/>
</dbReference>
<keyword evidence="2 4" id="KW-0521">NADP</keyword>
<dbReference type="NCBIfam" id="NF005091">
    <property type="entry name" value="PRK06522.2-2"/>
    <property type="match status" value="1"/>
</dbReference>
<dbReference type="PANTHER" id="PTHR21708">
    <property type="entry name" value="PROBABLE 2-DEHYDROPANTOATE 2-REDUCTASE"/>
    <property type="match status" value="1"/>
</dbReference>
<dbReference type="InterPro" id="IPR013332">
    <property type="entry name" value="KPR_N"/>
</dbReference>
<evidence type="ECO:0000256" key="1">
    <source>
        <dbReference type="ARBA" id="ARBA00007870"/>
    </source>
</evidence>
<dbReference type="Pfam" id="PF08546">
    <property type="entry name" value="ApbA_C"/>
    <property type="match status" value="1"/>
</dbReference>
<comment type="similarity">
    <text evidence="1 4">Belongs to the ketopantoate reductase family.</text>
</comment>
<dbReference type="InterPro" id="IPR008927">
    <property type="entry name" value="6-PGluconate_DH-like_C_sf"/>
</dbReference>
<keyword evidence="3 4" id="KW-0560">Oxidoreductase</keyword>
<dbReference type="GO" id="GO:0008677">
    <property type="term" value="F:2-dehydropantoate 2-reductase activity"/>
    <property type="evidence" value="ECO:0007669"/>
    <property type="project" value="UniProtKB-EC"/>
</dbReference>
<dbReference type="PANTHER" id="PTHR21708:SF26">
    <property type="entry name" value="2-DEHYDROPANTOATE 2-REDUCTASE"/>
    <property type="match status" value="1"/>
</dbReference>
<keyword evidence="8" id="KW-1185">Reference proteome</keyword>
<dbReference type="Gene3D" id="1.10.1040.10">
    <property type="entry name" value="N-(1-d-carboxylethyl)-l-norvaline Dehydrogenase, domain 2"/>
    <property type="match status" value="1"/>
</dbReference>
<proteinExistence type="inferred from homology"/>
<dbReference type="SUPFAM" id="SSF51735">
    <property type="entry name" value="NAD(P)-binding Rossmann-fold domains"/>
    <property type="match status" value="1"/>
</dbReference>
<feature type="domain" description="Ketopantoate reductase N-terminal" evidence="5">
    <location>
        <begin position="2"/>
        <end position="140"/>
    </location>
</feature>
<reference evidence="8" key="1">
    <citation type="journal article" date="2019" name="Int. J. Syst. Evol. Microbiol.">
        <title>The Global Catalogue of Microorganisms (GCM) 10K type strain sequencing project: providing services to taxonomists for standard genome sequencing and annotation.</title>
        <authorList>
            <consortium name="The Broad Institute Genomics Platform"/>
            <consortium name="The Broad Institute Genome Sequencing Center for Infectious Disease"/>
            <person name="Wu L."/>
            <person name="Ma J."/>
        </authorList>
    </citation>
    <scope>NUCLEOTIDE SEQUENCE [LARGE SCALE GENOMIC DNA]</scope>
    <source>
        <strain evidence="8">CCUG 59778</strain>
    </source>
</reference>
<evidence type="ECO:0000256" key="3">
    <source>
        <dbReference type="ARBA" id="ARBA00023002"/>
    </source>
</evidence>
<dbReference type="NCBIfam" id="TIGR00745">
    <property type="entry name" value="apbA_panE"/>
    <property type="match status" value="1"/>
</dbReference>
<comment type="catalytic activity">
    <reaction evidence="4">
        <text>(R)-pantoate + NADP(+) = 2-dehydropantoate + NADPH + H(+)</text>
        <dbReference type="Rhea" id="RHEA:16233"/>
        <dbReference type="ChEBI" id="CHEBI:11561"/>
        <dbReference type="ChEBI" id="CHEBI:15378"/>
        <dbReference type="ChEBI" id="CHEBI:15980"/>
        <dbReference type="ChEBI" id="CHEBI:57783"/>
        <dbReference type="ChEBI" id="CHEBI:58349"/>
        <dbReference type="EC" id="1.1.1.169"/>
    </reaction>
</comment>
<dbReference type="Gene3D" id="3.40.50.720">
    <property type="entry name" value="NAD(P)-binding Rossmann-like Domain"/>
    <property type="match status" value="1"/>
</dbReference>
<organism evidence="7 8">
    <name type="scientific">Actinokineospora guangxiensis</name>
    <dbReference type="NCBI Taxonomy" id="1490288"/>
    <lineage>
        <taxon>Bacteria</taxon>
        <taxon>Bacillati</taxon>
        <taxon>Actinomycetota</taxon>
        <taxon>Actinomycetes</taxon>
        <taxon>Pseudonocardiales</taxon>
        <taxon>Pseudonocardiaceae</taxon>
        <taxon>Actinokineospora</taxon>
    </lineage>
</organism>
<comment type="pathway">
    <text evidence="4">Cofactor biosynthesis; (R)-pantothenate biosynthesis; (R)-pantoate from 3-methyl-2-oxobutanoate: step 2/2.</text>
</comment>
<dbReference type="Pfam" id="PF02558">
    <property type="entry name" value="ApbA"/>
    <property type="match status" value="1"/>
</dbReference>
<sequence>MAIVGFGSLGTVFAHAARQVGIDPVVCARSPLPGLALRMDGRRHPVPVRVLTDPDAATPADWVLLTTKAHDCASTAPWMRRLLHSGSTLVVLQNGVEHADHARDLIGPAAFLPGLVYIAAERLTGGEVRHRRGQDVVVAAGPAGAAFATLFADSGLTVHQVPDFTTAAWRKLLGNAAANPITALTLRRMEVMDTSDVRDLADQVLHEAAAVGRAAGADLTPADIEATLAFYQGFDATDGTSMLYDRLAGRPLETDPITGVIVRLGRTLGVPTPVNDILRVLTEAAAPA</sequence>
<protein>
    <recommendedName>
        <fullName evidence="4">2-dehydropantoate 2-reductase</fullName>
        <ecNumber evidence="4">1.1.1.169</ecNumber>
    </recommendedName>
    <alternativeName>
        <fullName evidence="4">Ketopantoate reductase</fullName>
    </alternativeName>
</protein>
<dbReference type="InterPro" id="IPR013328">
    <property type="entry name" value="6PGD_dom2"/>
</dbReference>
<evidence type="ECO:0000256" key="4">
    <source>
        <dbReference type="RuleBase" id="RU362068"/>
    </source>
</evidence>
<name>A0ABW0ETQ3_9PSEU</name>
<comment type="caution">
    <text evidence="7">The sequence shown here is derived from an EMBL/GenBank/DDBJ whole genome shotgun (WGS) entry which is preliminary data.</text>
</comment>
<dbReference type="Proteomes" id="UP001596157">
    <property type="component" value="Unassembled WGS sequence"/>
</dbReference>
<dbReference type="EC" id="1.1.1.169" evidence="4"/>
<keyword evidence="4" id="KW-0566">Pantothenate biosynthesis</keyword>
<accession>A0ABW0ETQ3</accession>
<evidence type="ECO:0000259" key="5">
    <source>
        <dbReference type="Pfam" id="PF02558"/>
    </source>
</evidence>
<evidence type="ECO:0000313" key="7">
    <source>
        <dbReference type="EMBL" id="MFC5289768.1"/>
    </source>
</evidence>
<feature type="domain" description="Ketopantoate reductase C-terminal" evidence="6">
    <location>
        <begin position="163"/>
        <end position="281"/>
    </location>
</feature>
<dbReference type="InterPro" id="IPR036291">
    <property type="entry name" value="NAD(P)-bd_dom_sf"/>
</dbReference>
<comment type="function">
    <text evidence="4">Catalyzes the NADPH-dependent reduction of ketopantoate into pantoic acid.</text>
</comment>
<gene>
    <name evidence="7" type="ORF">ACFPM7_22170</name>
</gene>
<evidence type="ECO:0000259" key="6">
    <source>
        <dbReference type="Pfam" id="PF08546"/>
    </source>
</evidence>
<dbReference type="EMBL" id="JBHSKF010000012">
    <property type="protein sequence ID" value="MFC5289768.1"/>
    <property type="molecule type" value="Genomic_DNA"/>
</dbReference>
<dbReference type="InterPro" id="IPR003710">
    <property type="entry name" value="ApbA"/>
</dbReference>